<feature type="compositionally biased region" description="Polar residues" evidence="5">
    <location>
        <begin position="1117"/>
        <end position="1128"/>
    </location>
</feature>
<feature type="compositionally biased region" description="Basic residues" evidence="5">
    <location>
        <begin position="171"/>
        <end position="189"/>
    </location>
</feature>
<dbReference type="InterPro" id="IPR043470">
    <property type="entry name" value="Tjap1_dom"/>
</dbReference>
<dbReference type="AlphaFoldDB" id="A0A226ND50"/>
<reference evidence="7 8" key="1">
    <citation type="submission" date="2016-07" db="EMBL/GenBank/DDBJ databases">
        <title>Disparate Historic Effective Population Sizes Predicted by Modern Levels of Genome Diversity for the Scaled Quail (Callipepla squamata) and the Northern Bobwhite (Colinus virginianus): Inferences from First and Second Generation Draft Genome Assemblies for Sympatric New World Quail.</title>
        <authorList>
            <person name="Oldeschulte D.L."/>
            <person name="Halley Y.A."/>
            <person name="Bhattarai E.K."/>
            <person name="Brashear W.A."/>
            <person name="Hill J."/>
            <person name="Metz R.P."/>
            <person name="Johnson C.D."/>
            <person name="Rollins D."/>
            <person name="Peterson M.J."/>
            <person name="Bickhart D.M."/>
            <person name="Decker J.E."/>
            <person name="Seabury C.M."/>
        </authorList>
    </citation>
    <scope>NUCLEOTIDE SEQUENCE [LARGE SCALE GENOMIC DNA]</scope>
    <source>
        <strain evidence="7 8">Texas</strain>
        <tissue evidence="7">Leg muscle</tissue>
    </source>
</reference>
<protein>
    <recommendedName>
        <fullName evidence="6">Tight junction-associated protein 1 domain-containing protein</fullName>
    </recommendedName>
</protein>
<dbReference type="GO" id="GO:0005802">
    <property type="term" value="C:trans-Golgi network"/>
    <property type="evidence" value="ECO:0007669"/>
    <property type="project" value="TreeGrafter"/>
</dbReference>
<evidence type="ECO:0000256" key="3">
    <source>
        <dbReference type="ARBA" id="ARBA00023136"/>
    </source>
</evidence>
<proteinExistence type="predicted"/>
<feature type="region of interest" description="Disordered" evidence="5">
    <location>
        <begin position="977"/>
        <end position="1128"/>
    </location>
</feature>
<evidence type="ECO:0000256" key="1">
    <source>
        <dbReference type="ARBA" id="ARBA00004170"/>
    </source>
</evidence>
<name>A0A226ND50_CALSU</name>
<comment type="subcellular location">
    <subcellularLocation>
        <location evidence="1">Membrane</location>
        <topology evidence="1">Peripheral membrane protein</topology>
    </subcellularLocation>
</comment>
<keyword evidence="4" id="KW-0175">Coiled coil</keyword>
<feature type="region of interest" description="Disordered" evidence="5">
    <location>
        <begin position="458"/>
        <end position="486"/>
    </location>
</feature>
<feature type="coiled-coil region" evidence="4">
    <location>
        <begin position="549"/>
        <end position="675"/>
    </location>
</feature>
<evidence type="ECO:0000256" key="2">
    <source>
        <dbReference type="ARBA" id="ARBA00022553"/>
    </source>
</evidence>
<evidence type="ECO:0000313" key="7">
    <source>
        <dbReference type="EMBL" id="OXB65427.1"/>
    </source>
</evidence>
<feature type="compositionally biased region" description="Pro residues" evidence="5">
    <location>
        <begin position="816"/>
        <end position="825"/>
    </location>
</feature>
<dbReference type="GO" id="GO:0016020">
    <property type="term" value="C:membrane"/>
    <property type="evidence" value="ECO:0007669"/>
    <property type="project" value="UniProtKB-SubCell"/>
</dbReference>
<keyword evidence="2" id="KW-0597">Phosphoprotein</keyword>
<dbReference type="Pfam" id="PF15453">
    <property type="entry name" value="Pilt"/>
    <property type="match status" value="1"/>
</dbReference>
<comment type="caution">
    <text evidence="7">The sequence shown here is derived from an EMBL/GenBank/DDBJ whole genome shotgun (WGS) entry which is preliminary data.</text>
</comment>
<feature type="region of interest" description="Disordered" evidence="5">
    <location>
        <begin position="167"/>
        <end position="189"/>
    </location>
</feature>
<dbReference type="Proteomes" id="UP000198323">
    <property type="component" value="Unassembled WGS sequence"/>
</dbReference>
<feature type="compositionally biased region" description="Basic and acidic residues" evidence="5">
    <location>
        <begin position="499"/>
        <end position="508"/>
    </location>
</feature>
<dbReference type="EMBL" id="MCFN01000094">
    <property type="protein sequence ID" value="OXB65427.1"/>
    <property type="molecule type" value="Genomic_DNA"/>
</dbReference>
<feature type="compositionally biased region" description="Basic and acidic residues" evidence="5">
    <location>
        <begin position="370"/>
        <end position="382"/>
    </location>
</feature>
<sequence>MTEVGFLILVRNTGAVGQMLLDADGGKLIQRQAVRNVWTRHFGSVTRCWSHAGGRMSSTAPTKKPYRKAPPQHREIRHEVPIIRDDQDGVILAEQSQVTACRVAKGLSPLHQQTGFSCTEAGQLEQAKGFEVCNLNFSSSWSLESSSEKEVTGCRAELNVKSQTVLPASPHGRKMGQRSGKRCPNRSRGHLSKFVSRSMETVVVPGNEGHHSGCSFKSRSLERSLMFKEPPEVLTPRKFRVSSTHQPLKGILKQPGMQTGPCPETLRKSRSVETLSHGRGSCKYSDPHLCLVRKEKRTLERSSSSAADIAKRKEKLREEKLQFSKFLDEISQRVLSPIRLRPLEETRGAEQDQNSACFPRGSVPGGQGEGHLEEVKTKRASERSSCPSRRKSEKKCEGMGMASCQRKCAEEAERVSKLRKKPILGRKDSKEKLLSLDRKVVDLCQYELQHLADLGLAGTSSGQQHSLSSWKSSAEGKRDESSSCSQLLQPNRLCTKLERKRTVERNYPEKGSFSPPTQRSWDKGPAPSRSSPSFSLALNKEPLTDAERMKLLQHENEELRRRLMYVTNKMEAMERELESGQDYLEMELGQNREELEKFKDKFRRLQNSYTASQRTNQDLEEKLHALIKKAEMDRKTLDWEIVELTNKLLDAKTTINKLEELNERYRQDCNLAVQLLKCNKSHFRNHKFADLPYALQDMVNKHLHSTQESAGPGQEATHTLAPSDVVPTSVIARVLEKPESLVLNSAKSSSGNCPVAEDVFVHVDMSGAPPEACNSAGQMKKEEGEVGKQQNGGCKPQGSVESVPEDAPAFEKLSPYPTPSPPHPMYPGRKVIEFSEDKVRIPKNSPLPNCTYATRQAISLSLVQSEDESCDRHRTLPNSPASEGHRSASSCSCQQSPKAARAHGSSQSSPFSSPPQIPSAFASSASSEEDLLANWQRMFVDKAPPTSERVLMNRTAFSRDTAPELQKRFSRSMQELDRAASVYSDGEESAQSCSWTVSRDSSVDTDSTESRARRSHFSSDYGTDFSQDEAQKLLQGSGGGIGEPGSPPPEKQKDYVDLGLPESPADERELLLQGSKESNQGGAQEESGEGRVKPPFSRPHRSPKRMGVHHLHRKDSLTQAQEQGNLLS</sequence>
<feature type="region of interest" description="Disordered" evidence="5">
    <location>
        <begin position="53"/>
        <end position="73"/>
    </location>
</feature>
<gene>
    <name evidence="7" type="ORF">ASZ78_005054</name>
</gene>
<dbReference type="PANTHER" id="PTHR28664:SF3">
    <property type="entry name" value="TIGHT JUNCTION-ASSOCIATED PROTEIN 1"/>
    <property type="match status" value="1"/>
</dbReference>
<feature type="region of interest" description="Disordered" evidence="5">
    <location>
        <begin position="499"/>
        <end position="537"/>
    </location>
</feature>
<feature type="domain" description="Tight junction-associated protein 1" evidence="6">
    <location>
        <begin position="776"/>
        <end position="1127"/>
    </location>
</feature>
<feature type="compositionally biased region" description="Polar residues" evidence="5">
    <location>
        <begin position="876"/>
        <end position="897"/>
    </location>
</feature>
<feature type="region of interest" description="Disordered" evidence="5">
    <location>
        <begin position="772"/>
        <end position="829"/>
    </location>
</feature>
<dbReference type="InterPro" id="IPR043441">
    <property type="entry name" value="Tjap1/BEGAIN"/>
</dbReference>
<dbReference type="GO" id="GO:0007030">
    <property type="term" value="P:Golgi organization"/>
    <property type="evidence" value="ECO:0007669"/>
    <property type="project" value="TreeGrafter"/>
</dbReference>
<feature type="compositionally biased region" description="Polar residues" evidence="5">
    <location>
        <begin position="458"/>
        <end position="472"/>
    </location>
</feature>
<feature type="region of interest" description="Disordered" evidence="5">
    <location>
        <begin position="344"/>
        <end position="392"/>
    </location>
</feature>
<keyword evidence="3" id="KW-0472">Membrane</keyword>
<dbReference type="STRING" id="9009.A0A226ND50"/>
<evidence type="ECO:0000256" key="4">
    <source>
        <dbReference type="SAM" id="Coils"/>
    </source>
</evidence>
<feature type="compositionally biased region" description="Basic residues" evidence="5">
    <location>
        <begin position="1098"/>
        <end position="1113"/>
    </location>
</feature>
<evidence type="ECO:0000259" key="6">
    <source>
        <dbReference type="Pfam" id="PF15453"/>
    </source>
</evidence>
<organism evidence="7 8">
    <name type="scientific">Callipepla squamata</name>
    <name type="common">Scaled quail</name>
    <dbReference type="NCBI Taxonomy" id="9009"/>
    <lineage>
        <taxon>Eukaryota</taxon>
        <taxon>Metazoa</taxon>
        <taxon>Chordata</taxon>
        <taxon>Craniata</taxon>
        <taxon>Vertebrata</taxon>
        <taxon>Euteleostomi</taxon>
        <taxon>Archelosauria</taxon>
        <taxon>Archosauria</taxon>
        <taxon>Dinosauria</taxon>
        <taxon>Saurischia</taxon>
        <taxon>Theropoda</taxon>
        <taxon>Coelurosauria</taxon>
        <taxon>Aves</taxon>
        <taxon>Neognathae</taxon>
        <taxon>Galloanserae</taxon>
        <taxon>Galliformes</taxon>
        <taxon>Odontophoridae</taxon>
        <taxon>Callipepla</taxon>
    </lineage>
</organism>
<accession>A0A226ND50</accession>
<feature type="region of interest" description="Disordered" evidence="5">
    <location>
        <begin position="871"/>
        <end position="925"/>
    </location>
</feature>
<evidence type="ECO:0000313" key="8">
    <source>
        <dbReference type="Proteomes" id="UP000198323"/>
    </source>
</evidence>
<dbReference type="OrthoDB" id="10068192at2759"/>
<keyword evidence="8" id="KW-1185">Reference proteome</keyword>
<evidence type="ECO:0000256" key="5">
    <source>
        <dbReference type="SAM" id="MobiDB-lite"/>
    </source>
</evidence>
<dbReference type="PANTHER" id="PTHR28664">
    <property type="entry name" value="TIGHT JUNCTION-ASSOCIATED PROTEIN 1"/>
    <property type="match status" value="1"/>
</dbReference>